<dbReference type="EC" id="3.6.1.73" evidence="11"/>
<gene>
    <name evidence="13" type="ORF">FZC75_13260</name>
</gene>
<evidence type="ECO:0000256" key="4">
    <source>
        <dbReference type="ARBA" id="ARBA00022801"/>
    </source>
</evidence>
<dbReference type="GO" id="GO:0046872">
    <property type="term" value="F:metal ion binding"/>
    <property type="evidence" value="ECO:0007669"/>
    <property type="project" value="UniProtKB-KW"/>
</dbReference>
<evidence type="ECO:0000313" key="13">
    <source>
        <dbReference type="EMBL" id="TYS71508.1"/>
    </source>
</evidence>
<dbReference type="HAMAP" id="MF_00648">
    <property type="entry name" value="Non_canon_purine_NTPase_YjjX"/>
    <property type="match status" value="1"/>
</dbReference>
<keyword evidence="5 11" id="KW-0460">Magnesium</keyword>
<keyword evidence="2 11" id="KW-0479">Metal-binding</keyword>
<proteinExistence type="inferred from homology"/>
<evidence type="ECO:0000256" key="7">
    <source>
        <dbReference type="ARBA" id="ARBA00023211"/>
    </source>
</evidence>
<evidence type="ECO:0000313" key="14">
    <source>
        <dbReference type="Proteomes" id="UP000324517"/>
    </source>
</evidence>
<keyword evidence="7 11" id="KW-0464">Manganese</keyword>
<dbReference type="InterPro" id="IPR002786">
    <property type="entry name" value="Non_canon_purine_NTPase"/>
</dbReference>
<dbReference type="GO" id="GO:0000166">
    <property type="term" value="F:nucleotide binding"/>
    <property type="evidence" value="ECO:0007669"/>
    <property type="project" value="UniProtKB-KW"/>
</dbReference>
<protein>
    <recommendedName>
        <fullName evidence="11">Probable inosine/xanthosine triphosphatase</fullName>
        <shortName evidence="11">ITPase/XTPase</shortName>
        <ecNumber evidence="11">3.6.1.73</ecNumber>
    </recommendedName>
    <alternativeName>
        <fullName evidence="11">Non-canonical purine NTP phosphatase</fullName>
    </alternativeName>
    <alternativeName>
        <fullName evidence="11">Non-standard purine NTP phosphatase</fullName>
    </alternativeName>
    <alternativeName>
        <fullName evidence="11">Nucleoside-triphosphate phosphatase</fullName>
        <shortName evidence="11">NTPase</shortName>
    </alternativeName>
</protein>
<dbReference type="InterPro" id="IPR050299">
    <property type="entry name" value="YjjX_NTPase"/>
</dbReference>
<dbReference type="GO" id="GO:0103023">
    <property type="term" value="F:ITPase activity"/>
    <property type="evidence" value="ECO:0007669"/>
    <property type="project" value="UniProtKB-EC"/>
</dbReference>
<sequence>MKVIVGSKNPAKYGAVQDAMRELEMEAETIALEVESGVSKQPMTDQETIEGALHRARAALKEIDDADFAIGLEGGVVLGSTPSSEVMVCNWGALVAKDGKEYIAGGARIPLPDDFKEELLAGKELGDLMDEYCQRKDIRKHEGALGIFTDGAVSRMEMFQHVSKLLIGQWRYNVKKQA</sequence>
<dbReference type="AlphaFoldDB" id="A0A5D4T9W3"/>
<dbReference type="InterPro" id="IPR029001">
    <property type="entry name" value="ITPase-like_fam"/>
</dbReference>
<evidence type="ECO:0000259" key="12">
    <source>
        <dbReference type="Pfam" id="PF01931"/>
    </source>
</evidence>
<comment type="catalytic activity">
    <reaction evidence="8 11">
        <text>ITP + H2O = IDP + phosphate + H(+)</text>
        <dbReference type="Rhea" id="RHEA:28330"/>
        <dbReference type="ChEBI" id="CHEBI:15377"/>
        <dbReference type="ChEBI" id="CHEBI:15378"/>
        <dbReference type="ChEBI" id="CHEBI:43474"/>
        <dbReference type="ChEBI" id="CHEBI:58280"/>
        <dbReference type="ChEBI" id="CHEBI:61402"/>
        <dbReference type="EC" id="3.6.1.73"/>
    </reaction>
</comment>
<evidence type="ECO:0000256" key="10">
    <source>
        <dbReference type="ARBA" id="ARBA00060855"/>
    </source>
</evidence>
<dbReference type="OrthoDB" id="164951at2"/>
<reference evidence="13 14" key="1">
    <citation type="submission" date="2019-08" db="EMBL/GenBank/DDBJ databases">
        <title>Bacillus genomes from the desert of Cuatro Cienegas, Coahuila.</title>
        <authorList>
            <person name="Olmedo-Alvarez G."/>
        </authorList>
    </citation>
    <scope>NUCLEOTIDE SEQUENCE [LARGE SCALE GENOMIC DNA]</scope>
    <source>
        <strain evidence="13 14">CH98b_3T</strain>
    </source>
</reference>
<evidence type="ECO:0000256" key="9">
    <source>
        <dbReference type="ARBA" id="ARBA00048781"/>
    </source>
</evidence>
<comment type="caution">
    <text evidence="13">The sequence shown here is derived from an EMBL/GenBank/DDBJ whole genome shotgun (WGS) entry which is preliminary data.</text>
</comment>
<comment type="cofactor">
    <cofactor evidence="1">
        <name>Mn(2+)</name>
        <dbReference type="ChEBI" id="CHEBI:29035"/>
    </cofactor>
</comment>
<comment type="caution">
    <text evidence="11">Lacks conserved residue(s) required for the propagation of feature annotation.</text>
</comment>
<comment type="catalytic activity">
    <reaction evidence="9 11">
        <text>XTP + H2O = XDP + phosphate + H(+)</text>
        <dbReference type="Rhea" id="RHEA:28406"/>
        <dbReference type="ChEBI" id="CHEBI:15377"/>
        <dbReference type="ChEBI" id="CHEBI:15378"/>
        <dbReference type="ChEBI" id="CHEBI:43474"/>
        <dbReference type="ChEBI" id="CHEBI:59884"/>
        <dbReference type="ChEBI" id="CHEBI:61314"/>
        <dbReference type="EC" id="3.6.1.73"/>
    </reaction>
</comment>
<feature type="binding site" evidence="11">
    <location>
        <position position="65"/>
    </location>
    <ligand>
        <name>Mg(2+)</name>
        <dbReference type="ChEBI" id="CHEBI:18420"/>
    </ligand>
</feature>
<dbReference type="SUPFAM" id="SSF52972">
    <property type="entry name" value="ITPase-like"/>
    <property type="match status" value="1"/>
</dbReference>
<comment type="cofactor">
    <cofactor evidence="11">
        <name>Mg(2+)</name>
        <dbReference type="ChEBI" id="CHEBI:18420"/>
    </cofactor>
    <cofactor evidence="11">
        <name>Mn(2+)</name>
        <dbReference type="ChEBI" id="CHEBI:29035"/>
    </cofactor>
    <text evidence="11">Binds 1 divalent metal cation per subunit; can use either Mg(2+) or Mn(2+).</text>
</comment>
<dbReference type="FunFam" id="3.90.950.10:FF:000002">
    <property type="entry name" value="Inosine/xanthosine triphosphatase"/>
    <property type="match status" value="1"/>
</dbReference>
<dbReference type="PANTHER" id="PTHR34699:SF2">
    <property type="entry name" value="NON-CANONICAL PURINE NTP PHOSPHATASE_PRRC1 DOMAIN-CONTAINING PROTEIN"/>
    <property type="match status" value="1"/>
</dbReference>
<keyword evidence="3 11" id="KW-0547">Nucleotide-binding</keyword>
<evidence type="ECO:0000256" key="5">
    <source>
        <dbReference type="ARBA" id="ARBA00022842"/>
    </source>
</evidence>
<dbReference type="InterPro" id="IPR026533">
    <property type="entry name" value="NTPase/PRRC1"/>
</dbReference>
<accession>A0A5D4T9W3</accession>
<dbReference type="GO" id="GO:0009117">
    <property type="term" value="P:nucleotide metabolic process"/>
    <property type="evidence" value="ECO:0007669"/>
    <property type="project" value="UniProtKB-KW"/>
</dbReference>
<feature type="binding site" evidence="11">
    <location>
        <begin position="65"/>
        <end position="66"/>
    </location>
    <ligand>
        <name>substrate</name>
    </ligand>
</feature>
<dbReference type="Proteomes" id="UP000324517">
    <property type="component" value="Unassembled WGS sequence"/>
</dbReference>
<comment type="subunit">
    <text evidence="11">Homodimer.</text>
</comment>
<dbReference type="PANTHER" id="PTHR34699">
    <property type="match status" value="1"/>
</dbReference>
<keyword evidence="4 11" id="KW-0378">Hydrolase</keyword>
<organism evidence="13 14">
    <name type="scientific">Sutcliffiella horikoshii</name>
    <dbReference type="NCBI Taxonomy" id="79883"/>
    <lineage>
        <taxon>Bacteria</taxon>
        <taxon>Bacillati</taxon>
        <taxon>Bacillota</taxon>
        <taxon>Bacilli</taxon>
        <taxon>Bacillales</taxon>
        <taxon>Bacillaceae</taxon>
        <taxon>Sutcliffiella</taxon>
    </lineage>
</organism>
<dbReference type="RefSeq" id="WP_148979658.1">
    <property type="nucleotide sequence ID" value="NZ_JBNILM010000009.1"/>
</dbReference>
<evidence type="ECO:0000256" key="6">
    <source>
        <dbReference type="ARBA" id="ARBA00023080"/>
    </source>
</evidence>
<dbReference type="Pfam" id="PF01931">
    <property type="entry name" value="NTPase_I-T"/>
    <property type="match status" value="1"/>
</dbReference>
<evidence type="ECO:0000256" key="3">
    <source>
        <dbReference type="ARBA" id="ARBA00022741"/>
    </source>
</evidence>
<dbReference type="NCBIfam" id="NF002850">
    <property type="entry name" value="PRK03114.1"/>
    <property type="match status" value="1"/>
</dbReference>
<keyword evidence="6 11" id="KW-0546">Nucleotide metabolism</keyword>
<evidence type="ECO:0000256" key="2">
    <source>
        <dbReference type="ARBA" id="ARBA00022723"/>
    </source>
</evidence>
<dbReference type="EMBL" id="VTET01000006">
    <property type="protein sequence ID" value="TYS71508.1"/>
    <property type="molecule type" value="Genomic_DNA"/>
</dbReference>
<evidence type="ECO:0000256" key="11">
    <source>
        <dbReference type="HAMAP-Rule" id="MF_00648"/>
    </source>
</evidence>
<name>A0A5D4T9W3_9BACI</name>
<feature type="binding site" evidence="11">
    <location>
        <position position="35"/>
    </location>
    <ligand>
        <name>Mg(2+)</name>
        <dbReference type="ChEBI" id="CHEBI:18420"/>
    </ligand>
</feature>
<comment type="similarity">
    <text evidence="10 11">Belongs to the YjjX NTPase family.</text>
</comment>
<feature type="domain" description="Non-canonical purine NTP phosphatase/PRRC1" evidence="12">
    <location>
        <begin position="6"/>
        <end position="161"/>
    </location>
</feature>
<dbReference type="Gene3D" id="3.90.950.10">
    <property type="match status" value="1"/>
</dbReference>
<comment type="function">
    <text evidence="11">Phosphatase that hydrolyzes non-canonical purine nucleotides such as XTP and ITP to their respective diphosphate derivatives. Probably excludes non-canonical purines from DNA/RNA precursor pool, thus preventing their incorporation into DNA/RNA and avoiding chromosomal lesions.</text>
</comment>
<evidence type="ECO:0000256" key="1">
    <source>
        <dbReference type="ARBA" id="ARBA00001936"/>
    </source>
</evidence>
<evidence type="ECO:0000256" key="8">
    <source>
        <dbReference type="ARBA" id="ARBA00048174"/>
    </source>
</evidence>